<keyword evidence="1" id="KW-0645">Protease</keyword>
<dbReference type="Proteomes" id="UP000325081">
    <property type="component" value="Unassembled WGS sequence"/>
</dbReference>
<organism evidence="1 2">
    <name type="scientific">Striga asiatica</name>
    <name type="common">Asiatic witchweed</name>
    <name type="synonym">Buchnera asiatica</name>
    <dbReference type="NCBI Taxonomy" id="4170"/>
    <lineage>
        <taxon>Eukaryota</taxon>
        <taxon>Viridiplantae</taxon>
        <taxon>Streptophyta</taxon>
        <taxon>Embryophyta</taxon>
        <taxon>Tracheophyta</taxon>
        <taxon>Spermatophyta</taxon>
        <taxon>Magnoliopsida</taxon>
        <taxon>eudicotyledons</taxon>
        <taxon>Gunneridae</taxon>
        <taxon>Pentapetalae</taxon>
        <taxon>asterids</taxon>
        <taxon>lamiids</taxon>
        <taxon>Lamiales</taxon>
        <taxon>Orobanchaceae</taxon>
        <taxon>Buchnereae</taxon>
        <taxon>Striga</taxon>
    </lineage>
</organism>
<dbReference type="AlphaFoldDB" id="A0A5A7Q9Z0"/>
<protein>
    <submittedName>
        <fullName evidence="1">Methionine aminopeptidase 1B</fullName>
    </submittedName>
</protein>
<keyword evidence="1" id="KW-0031">Aminopeptidase</keyword>
<keyword evidence="1" id="KW-0378">Hydrolase</keyword>
<reference evidence="2" key="1">
    <citation type="journal article" date="2019" name="Curr. Biol.">
        <title>Genome Sequence of Striga asiatica Provides Insight into the Evolution of Plant Parasitism.</title>
        <authorList>
            <person name="Yoshida S."/>
            <person name="Kim S."/>
            <person name="Wafula E.K."/>
            <person name="Tanskanen J."/>
            <person name="Kim Y.M."/>
            <person name="Honaas L."/>
            <person name="Yang Z."/>
            <person name="Spallek T."/>
            <person name="Conn C.E."/>
            <person name="Ichihashi Y."/>
            <person name="Cheong K."/>
            <person name="Cui S."/>
            <person name="Der J.P."/>
            <person name="Gundlach H."/>
            <person name="Jiao Y."/>
            <person name="Hori C."/>
            <person name="Ishida J.K."/>
            <person name="Kasahara H."/>
            <person name="Kiba T."/>
            <person name="Kim M.S."/>
            <person name="Koo N."/>
            <person name="Laohavisit A."/>
            <person name="Lee Y.H."/>
            <person name="Lumba S."/>
            <person name="McCourt P."/>
            <person name="Mortimer J.C."/>
            <person name="Mutuku J.M."/>
            <person name="Nomura T."/>
            <person name="Sasaki-Sekimoto Y."/>
            <person name="Seto Y."/>
            <person name="Wang Y."/>
            <person name="Wakatake T."/>
            <person name="Sakakibara H."/>
            <person name="Demura T."/>
            <person name="Yamaguchi S."/>
            <person name="Yoneyama K."/>
            <person name="Manabe R.I."/>
            <person name="Nelson D.C."/>
            <person name="Schulman A.H."/>
            <person name="Timko M.P."/>
            <person name="dePamphilis C.W."/>
            <person name="Choi D."/>
            <person name="Shirasu K."/>
        </authorList>
    </citation>
    <scope>NUCLEOTIDE SEQUENCE [LARGE SCALE GENOMIC DNA]</scope>
    <source>
        <strain evidence="2">cv. UVA1</strain>
    </source>
</reference>
<name>A0A5A7Q9Z0_STRAF</name>
<keyword evidence="2" id="KW-1185">Reference proteome</keyword>
<evidence type="ECO:0000313" key="1">
    <source>
        <dbReference type="EMBL" id="GER41768.1"/>
    </source>
</evidence>
<dbReference type="GO" id="GO:0004177">
    <property type="term" value="F:aminopeptidase activity"/>
    <property type="evidence" value="ECO:0007669"/>
    <property type="project" value="UniProtKB-KW"/>
</dbReference>
<comment type="caution">
    <text evidence="1">The sequence shown here is derived from an EMBL/GenBank/DDBJ whole genome shotgun (WGS) entry which is preliminary data.</text>
</comment>
<dbReference type="EMBL" id="BKCP01006183">
    <property type="protein sequence ID" value="GER41768.1"/>
    <property type="molecule type" value="Genomic_DNA"/>
</dbReference>
<gene>
    <name evidence="1" type="ORF">STAS_18504</name>
</gene>
<dbReference type="OrthoDB" id="1827572at2759"/>
<sequence>MPVDCIYPWRNCSVRLIPHVLAHLLNAHSLDFSFTTGNILEISKNLALFYCTELKIDCENQELADEFCEQELVAPEQANALKFVYEAVKGAWLQSVFTSPPLVAQSSAFQRLEYTHMGWLFGWSMCENPLLDQTTNETVVLDRLFPVRIHLCGVCTVARLDSRETQSRSHRDSVPTKITESKRVTVPAEFPGTSFICRSIFPNIYCFFDLKPEPEVLSKDSVRSFPLFNIFARPSPQRKEKDAYVWQVNKRGSYYYFLTYMKGTNFN</sequence>
<evidence type="ECO:0000313" key="2">
    <source>
        <dbReference type="Proteomes" id="UP000325081"/>
    </source>
</evidence>
<accession>A0A5A7Q9Z0</accession>
<proteinExistence type="predicted"/>